<gene>
    <name evidence="2" type="ORF">SEPCBS57363_003108</name>
</gene>
<proteinExistence type="predicted"/>
<accession>A0ABP0DJT6</accession>
<evidence type="ECO:0000313" key="2">
    <source>
        <dbReference type="EMBL" id="CAK7268462.1"/>
    </source>
</evidence>
<dbReference type="PANTHER" id="PTHR35910">
    <property type="entry name" value="2EXR DOMAIN-CONTAINING PROTEIN"/>
    <property type="match status" value="1"/>
</dbReference>
<protein>
    <recommendedName>
        <fullName evidence="1">2EXR domain-containing protein</fullName>
    </recommendedName>
</protein>
<feature type="domain" description="2EXR" evidence="1">
    <location>
        <begin position="1"/>
        <end position="78"/>
    </location>
</feature>
<name>A0ABP0DJT6_9PEZI</name>
<keyword evidence="3" id="KW-1185">Reference proteome</keyword>
<sequence length="491" mass="55372">MIWTYALPDRRVYEIMDVPHAKKKMRAVVGLMFANMHYEPPPMLAAVCKESRSLVLDRYQPLALSNTTKYVDLSRDLLLLEPYLMIQRLHRTLDFISRVPLIQNNLAGLALGTSYCKYTGIDHPLLDWKVSKSNMVKLVTLMARFPKLRSLLFVVHQEFEFEFDAAQAVAASLLPHASLLPTTSSAHLPQGLAIYFTHPSSGMVGHQTPLPQPQPNAAQLAMRRLSLPPVSPYSAIPTNSLPYCLMASNWLCRFPTIPQARTFTALKPATPPFLRPQIAHQAYRFTFDIERIVNCGRRRPHLNELLFYPLKSKCSTSDPVNWEDCVNDCTNDEKVKGRRSNAQMGDPWPTSKDWEVFHDRFHKAVVEALRTGLAADKGENAFCVADVAQQEPEFGRNFGSIGSGAGSNSSSFPQGNKFQQPLEEHMRTSIVDDNAGGKWPLTDENNGFSSLHQTLNYGGVQKKKSARRYKLKYIPPTVQGASLLWRYKRVV</sequence>
<evidence type="ECO:0000259" key="1">
    <source>
        <dbReference type="Pfam" id="PF20150"/>
    </source>
</evidence>
<dbReference type="EMBL" id="CAWUOM010000046">
    <property type="protein sequence ID" value="CAK7268462.1"/>
    <property type="molecule type" value="Genomic_DNA"/>
</dbReference>
<comment type="caution">
    <text evidence="2">The sequence shown here is derived from an EMBL/GenBank/DDBJ whole genome shotgun (WGS) entry which is preliminary data.</text>
</comment>
<dbReference type="InterPro" id="IPR045518">
    <property type="entry name" value="2EXR"/>
</dbReference>
<dbReference type="PANTHER" id="PTHR35910:SF6">
    <property type="entry name" value="2EXR DOMAIN-CONTAINING PROTEIN"/>
    <property type="match status" value="1"/>
</dbReference>
<dbReference type="Proteomes" id="UP001642501">
    <property type="component" value="Unassembled WGS sequence"/>
</dbReference>
<evidence type="ECO:0000313" key="3">
    <source>
        <dbReference type="Proteomes" id="UP001642501"/>
    </source>
</evidence>
<dbReference type="Pfam" id="PF20150">
    <property type="entry name" value="2EXR"/>
    <property type="match status" value="1"/>
</dbReference>
<reference evidence="2 3" key="1">
    <citation type="submission" date="2024-01" db="EMBL/GenBank/DDBJ databases">
        <authorList>
            <person name="Allen C."/>
            <person name="Tagirdzhanova G."/>
        </authorList>
    </citation>
    <scope>NUCLEOTIDE SEQUENCE [LARGE SCALE GENOMIC DNA]</scope>
    <source>
        <strain evidence="2 3">CBS 573.63</strain>
    </source>
</reference>
<organism evidence="2 3">
    <name type="scientific">Sporothrix epigloea</name>
    <dbReference type="NCBI Taxonomy" id="1892477"/>
    <lineage>
        <taxon>Eukaryota</taxon>
        <taxon>Fungi</taxon>
        <taxon>Dikarya</taxon>
        <taxon>Ascomycota</taxon>
        <taxon>Pezizomycotina</taxon>
        <taxon>Sordariomycetes</taxon>
        <taxon>Sordariomycetidae</taxon>
        <taxon>Ophiostomatales</taxon>
        <taxon>Ophiostomataceae</taxon>
        <taxon>Sporothrix</taxon>
    </lineage>
</organism>